<organism evidence="1 2">
    <name type="scientific">Rhodnius prolixus</name>
    <name type="common">Triatomid bug</name>
    <dbReference type="NCBI Taxonomy" id="13249"/>
    <lineage>
        <taxon>Eukaryota</taxon>
        <taxon>Metazoa</taxon>
        <taxon>Ecdysozoa</taxon>
        <taxon>Arthropoda</taxon>
        <taxon>Hexapoda</taxon>
        <taxon>Insecta</taxon>
        <taxon>Pterygota</taxon>
        <taxon>Neoptera</taxon>
        <taxon>Paraneoptera</taxon>
        <taxon>Hemiptera</taxon>
        <taxon>Heteroptera</taxon>
        <taxon>Panheteroptera</taxon>
        <taxon>Cimicomorpha</taxon>
        <taxon>Reduviidae</taxon>
        <taxon>Triatominae</taxon>
        <taxon>Rhodnius</taxon>
    </lineage>
</organism>
<proteinExistence type="predicted"/>
<dbReference type="EnsemblMetazoa" id="RPRC004051-RA">
    <property type="protein sequence ID" value="RPRC004051-PA"/>
    <property type="gene ID" value="RPRC004051"/>
</dbReference>
<keyword evidence="2" id="KW-1185">Reference proteome</keyword>
<dbReference type="EMBL" id="ACPB03024642">
    <property type="status" value="NOT_ANNOTATED_CDS"/>
    <property type="molecule type" value="Genomic_DNA"/>
</dbReference>
<dbReference type="Proteomes" id="UP000015103">
    <property type="component" value="Unassembled WGS sequence"/>
</dbReference>
<reference evidence="1" key="1">
    <citation type="submission" date="2015-05" db="UniProtKB">
        <authorList>
            <consortium name="EnsemblMetazoa"/>
        </authorList>
    </citation>
    <scope>IDENTIFICATION</scope>
</reference>
<dbReference type="InParanoid" id="T1HJ28"/>
<name>T1HJ28_RHOPR</name>
<dbReference type="AlphaFoldDB" id="T1HJ28"/>
<protein>
    <submittedName>
        <fullName evidence="1">Uncharacterized protein</fullName>
    </submittedName>
</protein>
<dbReference type="VEuPathDB" id="VectorBase:RPRC004051"/>
<sequence>MLVHVPNHFSSLYLNFSASGRRVKDLARSYWNLSNKVLELWLFPIHN</sequence>
<dbReference type="HOGENOM" id="CLU_3175963_0_0_1"/>
<accession>T1HJ28</accession>
<evidence type="ECO:0000313" key="2">
    <source>
        <dbReference type="Proteomes" id="UP000015103"/>
    </source>
</evidence>
<evidence type="ECO:0000313" key="1">
    <source>
        <dbReference type="EnsemblMetazoa" id="RPRC004051-PA"/>
    </source>
</evidence>